<gene>
    <name evidence="5" type="ORF">NP493_474g02000</name>
</gene>
<feature type="transmembrane region" description="Helical" evidence="3">
    <location>
        <begin position="371"/>
        <end position="394"/>
    </location>
</feature>
<feature type="region of interest" description="Disordered" evidence="2">
    <location>
        <begin position="1"/>
        <end position="32"/>
    </location>
</feature>
<dbReference type="GO" id="GO:0016020">
    <property type="term" value="C:membrane"/>
    <property type="evidence" value="ECO:0007669"/>
    <property type="project" value="UniProtKB-SubCell"/>
</dbReference>
<feature type="domain" description="Major facilitator superfamily (MFS) profile" evidence="4">
    <location>
        <begin position="37"/>
        <end position="554"/>
    </location>
</feature>
<feature type="compositionally biased region" description="Polar residues" evidence="2">
    <location>
        <begin position="13"/>
        <end position="23"/>
    </location>
</feature>
<keyword evidence="3" id="KW-0472">Membrane</keyword>
<dbReference type="EMBL" id="JAODUO010000474">
    <property type="protein sequence ID" value="KAK2179745.1"/>
    <property type="molecule type" value="Genomic_DNA"/>
</dbReference>
<dbReference type="PROSITE" id="PS50850">
    <property type="entry name" value="MFS"/>
    <property type="match status" value="1"/>
</dbReference>
<protein>
    <recommendedName>
        <fullName evidence="4">Major facilitator superfamily (MFS) profile domain-containing protein</fullName>
    </recommendedName>
</protein>
<dbReference type="PANTHER" id="PTHR11360">
    <property type="entry name" value="MONOCARBOXYLATE TRANSPORTER"/>
    <property type="match status" value="1"/>
</dbReference>
<feature type="transmembrane region" description="Helical" evidence="3">
    <location>
        <begin position="97"/>
        <end position="121"/>
    </location>
</feature>
<keyword evidence="6" id="KW-1185">Reference proteome</keyword>
<feature type="transmembrane region" description="Helical" evidence="3">
    <location>
        <begin position="196"/>
        <end position="217"/>
    </location>
</feature>
<feature type="transmembrane region" description="Helical" evidence="3">
    <location>
        <begin position="409"/>
        <end position="427"/>
    </location>
</feature>
<comment type="subcellular location">
    <subcellularLocation>
        <location evidence="1">Membrane</location>
        <topology evidence="1">Multi-pass membrane protein</topology>
    </subcellularLocation>
</comment>
<feature type="transmembrane region" description="Helical" evidence="3">
    <location>
        <begin position="498"/>
        <end position="518"/>
    </location>
</feature>
<dbReference type="SUPFAM" id="SSF103473">
    <property type="entry name" value="MFS general substrate transporter"/>
    <property type="match status" value="1"/>
</dbReference>
<feature type="transmembrane region" description="Helical" evidence="3">
    <location>
        <begin position="466"/>
        <end position="486"/>
    </location>
</feature>
<organism evidence="5 6">
    <name type="scientific">Ridgeia piscesae</name>
    <name type="common">Tubeworm</name>
    <dbReference type="NCBI Taxonomy" id="27915"/>
    <lineage>
        <taxon>Eukaryota</taxon>
        <taxon>Metazoa</taxon>
        <taxon>Spiralia</taxon>
        <taxon>Lophotrochozoa</taxon>
        <taxon>Annelida</taxon>
        <taxon>Polychaeta</taxon>
        <taxon>Sedentaria</taxon>
        <taxon>Canalipalpata</taxon>
        <taxon>Sabellida</taxon>
        <taxon>Siboglinidae</taxon>
        <taxon>Ridgeia</taxon>
    </lineage>
</organism>
<reference evidence="5" key="1">
    <citation type="journal article" date="2023" name="Mol. Biol. Evol.">
        <title>Third-Generation Sequencing Reveals the Adaptive Role of the Epigenome in Three Deep-Sea Polychaetes.</title>
        <authorList>
            <person name="Perez M."/>
            <person name="Aroh O."/>
            <person name="Sun Y."/>
            <person name="Lan Y."/>
            <person name="Juniper S.K."/>
            <person name="Young C.R."/>
            <person name="Angers B."/>
            <person name="Qian P.Y."/>
        </authorList>
    </citation>
    <scope>NUCLEOTIDE SEQUENCE</scope>
    <source>
        <strain evidence="5">R07B-5</strain>
    </source>
</reference>
<name>A0AAD9KZH3_RIDPI</name>
<dbReference type="Proteomes" id="UP001209878">
    <property type="component" value="Unassembled WGS sequence"/>
</dbReference>
<dbReference type="Pfam" id="PF07690">
    <property type="entry name" value="MFS_1"/>
    <property type="match status" value="1"/>
</dbReference>
<dbReference type="Gene3D" id="1.20.1250.20">
    <property type="entry name" value="MFS general substrate transporter like domains"/>
    <property type="match status" value="2"/>
</dbReference>
<dbReference type="InterPro" id="IPR050327">
    <property type="entry name" value="Proton-linked_MCT"/>
</dbReference>
<dbReference type="InterPro" id="IPR036259">
    <property type="entry name" value="MFS_trans_sf"/>
</dbReference>
<dbReference type="GO" id="GO:0008028">
    <property type="term" value="F:monocarboxylic acid transmembrane transporter activity"/>
    <property type="evidence" value="ECO:0007669"/>
    <property type="project" value="TreeGrafter"/>
</dbReference>
<evidence type="ECO:0000256" key="3">
    <source>
        <dbReference type="SAM" id="Phobius"/>
    </source>
</evidence>
<evidence type="ECO:0000256" key="1">
    <source>
        <dbReference type="ARBA" id="ARBA00004141"/>
    </source>
</evidence>
<accession>A0AAD9KZH3</accession>
<dbReference type="InterPro" id="IPR011701">
    <property type="entry name" value="MFS"/>
</dbReference>
<feature type="transmembrane region" description="Helical" evidence="3">
    <location>
        <begin position="530"/>
        <end position="549"/>
    </location>
</feature>
<feature type="compositionally biased region" description="Basic and acidic residues" evidence="2">
    <location>
        <begin position="1"/>
        <end position="12"/>
    </location>
</feature>
<evidence type="ECO:0000313" key="6">
    <source>
        <dbReference type="Proteomes" id="UP001209878"/>
    </source>
</evidence>
<keyword evidence="3" id="KW-1133">Transmembrane helix</keyword>
<comment type="caution">
    <text evidence="5">The sequence shown here is derived from an EMBL/GenBank/DDBJ whole genome shotgun (WGS) entry which is preliminary data.</text>
</comment>
<dbReference type="InterPro" id="IPR020846">
    <property type="entry name" value="MFS_dom"/>
</dbReference>
<feature type="transmembrane region" description="Helical" evidence="3">
    <location>
        <begin position="37"/>
        <end position="64"/>
    </location>
</feature>
<keyword evidence="3" id="KW-0812">Transmembrane</keyword>
<feature type="transmembrane region" description="Helical" evidence="3">
    <location>
        <begin position="133"/>
        <end position="157"/>
    </location>
</feature>
<evidence type="ECO:0000313" key="5">
    <source>
        <dbReference type="EMBL" id="KAK2179745.1"/>
    </source>
</evidence>
<feature type="transmembrane region" description="Helical" evidence="3">
    <location>
        <begin position="164"/>
        <end position="184"/>
    </location>
</feature>
<dbReference type="CDD" id="cd17352">
    <property type="entry name" value="MFS_MCT_SLC16"/>
    <property type="match status" value="1"/>
</dbReference>
<proteinExistence type="predicted"/>
<feature type="transmembrane region" description="Helical" evidence="3">
    <location>
        <begin position="439"/>
        <end position="460"/>
    </location>
</feature>
<sequence length="573" mass="62170">MDDTCAERRNTSKEASQSENDSAPPSETPPTPPDGGYGWVILFASFICNMLVDGVCFTFGLFYLEFLRYYGESKAKTAWVGSILNGMYLTMGPISGALAHTFGCRAVTIAGSLLATLAYVISVYSSNLNMLILTYGAMGGIGFGLMYLPSIVMVGFYFEKRRAFATGIAVCGSGIGAFIFAPLADWLLSNYGWKGATWIIAGLVLNGVVVGALFRPLADGRRRGRPRDQEPPQAETVVNHIVRHKRRGNSIDEVLLHRKSNSNGTARPEGGSLRTLLAPGANCGKGDMFLELSKSVDHIMPAKLAECHNERQNDLLRRKDIFYSGSVLTLPVYTSPPERNGDVAGMHTSGNAFTAIIDTLRRMIDFSLLRNPVFCVYGFSCFLCMTGFFVPFIYLPDNAIGLGIPHEKAAFLLSIIGIANTLTRVATGWVSDRPWADCLLINNTALVVGGVATMLCPYCTTYTLLAVYAAVFGASIAVFVSLRSIIMVELMGIDRLTNAFGLVTLCQGMSSFIGAPIAGALYDATGNYDLSFYVAGSTLMMAGVICFPLRRLADWHHQRTLQKEDGAMHQESC</sequence>
<dbReference type="PANTHER" id="PTHR11360:SF286">
    <property type="entry name" value="GH22266P"/>
    <property type="match status" value="1"/>
</dbReference>
<dbReference type="AlphaFoldDB" id="A0AAD9KZH3"/>
<evidence type="ECO:0000259" key="4">
    <source>
        <dbReference type="PROSITE" id="PS50850"/>
    </source>
</evidence>
<evidence type="ECO:0000256" key="2">
    <source>
        <dbReference type="SAM" id="MobiDB-lite"/>
    </source>
</evidence>